<dbReference type="OrthoDB" id="529443at2"/>
<keyword evidence="2" id="KW-0378">Hydrolase</keyword>
<dbReference type="Pfam" id="PF04151">
    <property type="entry name" value="PPC"/>
    <property type="match status" value="1"/>
</dbReference>
<proteinExistence type="predicted"/>
<dbReference type="GO" id="GO:0008233">
    <property type="term" value="F:peptidase activity"/>
    <property type="evidence" value="ECO:0007669"/>
    <property type="project" value="UniProtKB-KW"/>
</dbReference>
<evidence type="ECO:0000313" key="3">
    <source>
        <dbReference type="Proteomes" id="UP000191901"/>
    </source>
</evidence>
<accession>A0A1Z3HPJ7</accession>
<reference evidence="2 3" key="1">
    <citation type="journal article" date="2016" name="Biochim. Biophys. Acta">
        <title>Characterization of red-shifted phycobilisomes isolated from the chlorophyll f-containing cyanobacterium Halomicronema hongdechloris.</title>
        <authorList>
            <person name="Li Y."/>
            <person name="Lin Y."/>
            <person name="Garvey C.J."/>
            <person name="Birch D."/>
            <person name="Corkery R.W."/>
            <person name="Loughlin P.C."/>
            <person name="Scheer H."/>
            <person name="Willows R.D."/>
            <person name="Chen M."/>
        </authorList>
    </citation>
    <scope>NUCLEOTIDE SEQUENCE [LARGE SCALE GENOMIC DNA]</scope>
    <source>
        <strain evidence="2 3">C2206</strain>
    </source>
</reference>
<dbReference type="Gene3D" id="2.60.120.380">
    <property type="match status" value="1"/>
</dbReference>
<feature type="domain" description="Peptidase C-terminal archaeal/bacterial" evidence="1">
    <location>
        <begin position="183"/>
        <end position="255"/>
    </location>
</feature>
<evidence type="ECO:0000259" key="1">
    <source>
        <dbReference type="Pfam" id="PF04151"/>
    </source>
</evidence>
<dbReference type="Proteomes" id="UP000191901">
    <property type="component" value="Chromosome"/>
</dbReference>
<dbReference type="STRING" id="1641165.XM38_00045"/>
<dbReference type="EC" id="3.4.21.-" evidence="2"/>
<dbReference type="EMBL" id="CP021983">
    <property type="protein sequence ID" value="ASC72215.1"/>
    <property type="molecule type" value="Genomic_DNA"/>
</dbReference>
<dbReference type="RefSeq" id="WP_088430283.1">
    <property type="nucleotide sequence ID" value="NZ_CP021983.2"/>
</dbReference>
<dbReference type="InterPro" id="IPR007280">
    <property type="entry name" value="Peptidase_C_arc/bac"/>
</dbReference>
<dbReference type="AlphaFoldDB" id="A0A1Z3HPJ7"/>
<keyword evidence="2" id="KW-0645">Protease</keyword>
<dbReference type="NCBIfam" id="NF038127">
    <property type="entry name" value="FDP_fam"/>
    <property type="match status" value="1"/>
</dbReference>
<protein>
    <submittedName>
        <fullName evidence="2">Subtilase-type serine protease</fullName>
        <ecNumber evidence="2">3.4.21.-</ecNumber>
    </submittedName>
</protein>
<evidence type="ECO:0000313" key="2">
    <source>
        <dbReference type="EMBL" id="ASC72215.1"/>
    </source>
</evidence>
<dbReference type="KEGG" id="hhg:XM38_031700"/>
<keyword evidence="3" id="KW-1185">Reference proteome</keyword>
<name>A0A1Z3HPJ7_9CYAN</name>
<gene>
    <name evidence="2" type="ORF">XM38_031700</name>
</gene>
<sequence length="304" mass="32887">MTQPHTQVAVNPCLLLINLIGWGLVGSFSLPSLAANSPLPALQETLQLALCLNDRQQAIAALGPLLAHSEITPAYRQQLVTLRHYLEHPTLGQVGVERQTCDRTLARYLPVDFPGEADQALLLALGGRRRLPHQQAAQAAALERSGIARTEVIDLAALSPVTPIDTEAGSGVTAGAVKRGQEVFSFVAQEGDQITLEVEVTQILTGTLYTDDDSQLFLFDDQGRLLAENDDFRGLESTILRYSLPRTGTYYVAVTTYNNDPVLDENNVVVDWIGSGGSHIEFVLTVEGVTPLEELQRLPPAGGE</sequence>
<dbReference type="GO" id="GO:0006508">
    <property type="term" value="P:proteolysis"/>
    <property type="evidence" value="ECO:0007669"/>
    <property type="project" value="UniProtKB-KW"/>
</dbReference>
<organism evidence="2 3">
    <name type="scientific">Halomicronema hongdechloris C2206</name>
    <dbReference type="NCBI Taxonomy" id="1641165"/>
    <lineage>
        <taxon>Bacteria</taxon>
        <taxon>Bacillati</taxon>
        <taxon>Cyanobacteriota</taxon>
        <taxon>Cyanophyceae</taxon>
        <taxon>Nodosilineales</taxon>
        <taxon>Nodosilineaceae</taxon>
        <taxon>Halomicronema</taxon>
    </lineage>
</organism>